<dbReference type="InterPro" id="IPR006860">
    <property type="entry name" value="FecR"/>
</dbReference>
<feature type="domain" description="Protein FecR C-terminal" evidence="2">
    <location>
        <begin position="257"/>
        <end position="325"/>
    </location>
</feature>
<name>A0A562TBX7_CHIJA</name>
<evidence type="ECO:0000259" key="2">
    <source>
        <dbReference type="Pfam" id="PF16344"/>
    </source>
</evidence>
<organism evidence="3 4">
    <name type="scientific">Chitinophaga japonensis</name>
    <name type="common">Flexibacter japonensis</name>
    <dbReference type="NCBI Taxonomy" id="104662"/>
    <lineage>
        <taxon>Bacteria</taxon>
        <taxon>Pseudomonadati</taxon>
        <taxon>Bacteroidota</taxon>
        <taxon>Chitinophagia</taxon>
        <taxon>Chitinophagales</taxon>
        <taxon>Chitinophagaceae</taxon>
        <taxon>Chitinophaga</taxon>
    </lineage>
</organism>
<evidence type="ECO:0000313" key="4">
    <source>
        <dbReference type="Proteomes" id="UP000316778"/>
    </source>
</evidence>
<evidence type="ECO:0000259" key="1">
    <source>
        <dbReference type="Pfam" id="PF04773"/>
    </source>
</evidence>
<reference evidence="3 4" key="1">
    <citation type="journal article" date="2013" name="Stand. Genomic Sci.">
        <title>Genomic Encyclopedia of Type Strains, Phase I: The one thousand microbial genomes (KMG-I) project.</title>
        <authorList>
            <person name="Kyrpides N.C."/>
            <person name="Woyke T."/>
            <person name="Eisen J.A."/>
            <person name="Garrity G."/>
            <person name="Lilburn T.G."/>
            <person name="Beck B.J."/>
            <person name="Whitman W.B."/>
            <person name="Hugenholtz P."/>
            <person name="Klenk H.P."/>
        </authorList>
    </citation>
    <scope>NUCLEOTIDE SEQUENCE [LARGE SCALE GENOMIC DNA]</scope>
    <source>
        <strain evidence="3 4">DSM 13484</strain>
    </source>
</reference>
<dbReference type="Gene3D" id="3.55.50.30">
    <property type="match status" value="1"/>
</dbReference>
<dbReference type="AlphaFoldDB" id="A0A562TBX7"/>
<evidence type="ECO:0000313" key="3">
    <source>
        <dbReference type="EMBL" id="TWI91005.1"/>
    </source>
</evidence>
<dbReference type="EMBL" id="VLLG01000002">
    <property type="protein sequence ID" value="TWI91005.1"/>
    <property type="molecule type" value="Genomic_DNA"/>
</dbReference>
<dbReference type="RefSeq" id="WP_145710180.1">
    <property type="nucleotide sequence ID" value="NZ_BAAAFY010000001.1"/>
</dbReference>
<proteinExistence type="predicted"/>
<dbReference type="Proteomes" id="UP000316778">
    <property type="component" value="Unassembled WGS sequence"/>
</dbReference>
<protein>
    <submittedName>
        <fullName evidence="3">FecR family protein</fullName>
    </submittedName>
</protein>
<sequence>MLKKRFSTADLKAVLNRYIQGSASPEEAQQVERWYAGMSVAQEEDALADPGKKEQLRQEIVSGIMMQIQAEQPLLPARRRYWRPVAAAVLIMAAGACLYLLRQPAKVTPAARLVYAPPGARKTVTLADGSVVRLNAGTVLSIAGDYGQQERQVELRGEAFFEVAADPQHPFRIRAGEMITEVLGTSFNIKAYKEQKEWQVAVAGGSVKVLRQPANGAPRVLAAVLTANRELAYDLQTQQVAVRAISQDQLGAWRNNRFCFHNSTLAEIAAELQRQYNVPVVIAGKGTTDGHYKISFEQEPLPKVLKLLSDLTGITYTIQPDQVIIHTAKTH</sequence>
<gene>
    <name evidence="3" type="ORF">LX66_0366</name>
</gene>
<dbReference type="Gene3D" id="2.60.120.1440">
    <property type="match status" value="1"/>
</dbReference>
<accession>A0A562TBX7</accession>
<dbReference type="InterPro" id="IPR032508">
    <property type="entry name" value="FecR_C"/>
</dbReference>
<dbReference type="PANTHER" id="PTHR30273">
    <property type="entry name" value="PERIPLASMIC SIGNAL SENSOR AND SIGMA FACTOR ACTIVATOR FECR-RELATED"/>
    <property type="match status" value="1"/>
</dbReference>
<dbReference type="PANTHER" id="PTHR30273:SF2">
    <property type="entry name" value="PROTEIN FECR"/>
    <property type="match status" value="1"/>
</dbReference>
<keyword evidence="4" id="KW-1185">Reference proteome</keyword>
<comment type="caution">
    <text evidence="3">The sequence shown here is derived from an EMBL/GenBank/DDBJ whole genome shotgun (WGS) entry which is preliminary data.</text>
</comment>
<dbReference type="Pfam" id="PF16344">
    <property type="entry name" value="FecR_C"/>
    <property type="match status" value="1"/>
</dbReference>
<dbReference type="GO" id="GO:0016989">
    <property type="term" value="F:sigma factor antagonist activity"/>
    <property type="evidence" value="ECO:0007669"/>
    <property type="project" value="TreeGrafter"/>
</dbReference>
<dbReference type="Pfam" id="PF04773">
    <property type="entry name" value="FecR"/>
    <property type="match status" value="1"/>
</dbReference>
<dbReference type="PIRSF" id="PIRSF018266">
    <property type="entry name" value="FecR"/>
    <property type="match status" value="1"/>
</dbReference>
<dbReference type="InterPro" id="IPR012373">
    <property type="entry name" value="Ferrdict_sens_TM"/>
</dbReference>
<dbReference type="OrthoDB" id="1524389at2"/>
<feature type="domain" description="FecR protein" evidence="1">
    <location>
        <begin position="117"/>
        <end position="208"/>
    </location>
</feature>